<dbReference type="OrthoDB" id="9763909at2"/>
<dbReference type="InterPro" id="IPR034706">
    <property type="entry name" value="CpoB"/>
</dbReference>
<comment type="subcellular location">
    <subcellularLocation>
        <location evidence="1">Periplasm</location>
    </subcellularLocation>
</comment>
<sequence length="282" mass="29784" precursor="true">MKSTVFGGLTAMALALAPVMGWAQDSNDETLADIRQQLTVLYVDIQRLKRELSTTGGAGSAAPTGASTLERVDVIERQLQVLTGKTEQLQYRVERIVEDGTNRIGDLEFRLVELEGGDLSALGETTTLGGDIEESDRVVESDTGGSGDSVDTSELAVGEEADFARAMSALDGGDYGAAADQFASFVQTYPGSPLEAEAHLRRGQALEGMAENTRAARAFLEAYSGGPQAGTAPEALYRLGRSLGALGQTSEACVTLNEVSVRYPQSGFVTQAQDEMTALQCS</sequence>
<dbReference type="STRING" id="1280847.SAMN04488036_102296"/>
<evidence type="ECO:0000313" key="2">
    <source>
        <dbReference type="EMBL" id="SFK80906.1"/>
    </source>
</evidence>
<dbReference type="EMBL" id="FOSZ01000002">
    <property type="protein sequence ID" value="SFK80906.1"/>
    <property type="molecule type" value="Genomic_DNA"/>
</dbReference>
<proteinExistence type="inferred from homology"/>
<keyword evidence="1" id="KW-0732">Signal</keyword>
<dbReference type="InterPro" id="IPR019734">
    <property type="entry name" value="TPR_rpt"/>
</dbReference>
<dbReference type="RefSeq" id="WP_093322055.1">
    <property type="nucleotide sequence ID" value="NZ_FOSZ01000002.1"/>
</dbReference>
<dbReference type="NCBIfam" id="TIGR02795">
    <property type="entry name" value="tol_pal_ybgF"/>
    <property type="match status" value="1"/>
</dbReference>
<protein>
    <recommendedName>
        <fullName evidence="1">Cell division coordinator CpoB</fullName>
    </recommendedName>
</protein>
<accession>A0A1I4CLD8</accession>
<dbReference type="GO" id="GO:0030288">
    <property type="term" value="C:outer membrane-bounded periplasmic space"/>
    <property type="evidence" value="ECO:0007669"/>
    <property type="project" value="UniProtKB-UniRule"/>
</dbReference>
<comment type="similarity">
    <text evidence="1">Belongs to the CpoB family.</text>
</comment>
<dbReference type="SUPFAM" id="SSF48452">
    <property type="entry name" value="TPR-like"/>
    <property type="match status" value="1"/>
</dbReference>
<dbReference type="AlphaFoldDB" id="A0A1I4CLD8"/>
<dbReference type="Gene3D" id="1.25.40.10">
    <property type="entry name" value="Tetratricopeptide repeat domain"/>
    <property type="match status" value="1"/>
</dbReference>
<keyword evidence="1" id="KW-0131">Cell cycle</keyword>
<feature type="chain" id="PRO_5011804126" description="Cell division coordinator CpoB" evidence="1">
    <location>
        <begin position="24"/>
        <end position="282"/>
    </location>
</feature>
<dbReference type="GO" id="GO:0043093">
    <property type="term" value="P:FtsZ-dependent cytokinesis"/>
    <property type="evidence" value="ECO:0007669"/>
    <property type="project" value="UniProtKB-UniRule"/>
</dbReference>
<comment type="function">
    <text evidence="1">Mediates coordination of peptidoglycan synthesis and outer membrane constriction during cell division.</text>
</comment>
<keyword evidence="1" id="KW-0574">Periplasm</keyword>
<dbReference type="HAMAP" id="MF_02066">
    <property type="entry name" value="CpoB"/>
    <property type="match status" value="1"/>
</dbReference>
<keyword evidence="3" id="KW-1185">Reference proteome</keyword>
<feature type="signal peptide" evidence="1">
    <location>
        <begin position="1"/>
        <end position="23"/>
    </location>
</feature>
<name>A0A1I4CLD8_9RHOB</name>
<evidence type="ECO:0000313" key="3">
    <source>
        <dbReference type="Proteomes" id="UP000198851"/>
    </source>
</evidence>
<dbReference type="Pfam" id="PF13174">
    <property type="entry name" value="TPR_6"/>
    <property type="match status" value="2"/>
</dbReference>
<dbReference type="InterPro" id="IPR011990">
    <property type="entry name" value="TPR-like_helical_dom_sf"/>
</dbReference>
<reference evidence="3" key="1">
    <citation type="submission" date="2016-10" db="EMBL/GenBank/DDBJ databases">
        <authorList>
            <person name="Varghese N."/>
            <person name="Submissions S."/>
        </authorList>
    </citation>
    <scope>NUCLEOTIDE SEQUENCE [LARGE SCALE GENOMIC DNA]</scope>
    <source>
        <strain evidence="3">DSM 28453</strain>
    </source>
</reference>
<gene>
    <name evidence="1" type="primary">cpoB</name>
    <name evidence="2" type="ORF">SAMN04488036_102296</name>
</gene>
<keyword evidence="1" id="KW-0132">Cell division</keyword>
<organism evidence="2 3">
    <name type="scientific">Shimia haliotis</name>
    <dbReference type="NCBI Taxonomy" id="1280847"/>
    <lineage>
        <taxon>Bacteria</taxon>
        <taxon>Pseudomonadati</taxon>
        <taxon>Pseudomonadota</taxon>
        <taxon>Alphaproteobacteria</taxon>
        <taxon>Rhodobacterales</taxon>
        <taxon>Roseobacteraceae</taxon>
    </lineage>
</organism>
<evidence type="ECO:0000256" key="1">
    <source>
        <dbReference type="HAMAP-Rule" id="MF_02066"/>
    </source>
</evidence>
<dbReference type="InterPro" id="IPR014162">
    <property type="entry name" value="CpoB_C"/>
</dbReference>
<dbReference type="Proteomes" id="UP000198851">
    <property type="component" value="Unassembled WGS sequence"/>
</dbReference>